<dbReference type="Proteomes" id="UP000192356">
    <property type="component" value="Unassembled WGS sequence"/>
</dbReference>
<name>A0A1X0QC18_9MICR</name>
<sequence length="409" mass="49376">MNFSKIFFEVNICFGKTFVSNVSQIILEEDDKINQMIEKYVQSKNFLKKNVPLVLRLLESKYKNLSKDGINIIVRQLNINFKKEQINSKDHLDKENCIIDFNKYIFAEYHTILNEFSELIVTKVKNDILVEINTAYNSSRLSKVHINELLDLFKKNQIDIIYRNESLLEIYMDFLSPFNLLKFLVCNYQFYRCLVIPIIEVKEKMLNSEVYKNKSVLNLSEFDEIYSYEFKNSLCQKLVYYSGIKVDMLKKITDNEKLKKFLDEFSEYVVEMNILIEKHNYFNNKSLTRFTINSYIFKYLDNNNDDDLKKEIRQLNKKLSNFLFIESEKYDTDLSYYVKRFYYLRLKEYNPFFYHKNNDSVLGNYVHVEKVPDIYWCYKHNFSDHISREYEIISLILINPLLTRYLVEF</sequence>
<reference evidence="1 2" key="1">
    <citation type="journal article" date="2017" name="Environ. Microbiol.">
        <title>Decay of the glycolytic pathway and adaptation to intranuclear parasitism within Enterocytozoonidae microsporidia.</title>
        <authorList>
            <person name="Wiredu Boakye D."/>
            <person name="Jaroenlak P."/>
            <person name="Prachumwat A."/>
            <person name="Williams T.A."/>
            <person name="Bateman K.S."/>
            <person name="Itsathitphaisarn O."/>
            <person name="Sritunyalucksana K."/>
            <person name="Paszkiewicz K.H."/>
            <person name="Moore K.A."/>
            <person name="Stentiford G.D."/>
            <person name="Williams B.A."/>
        </authorList>
    </citation>
    <scope>NUCLEOTIDE SEQUENCE [LARGE SCALE GENOMIC DNA]</scope>
    <source>
        <strain evidence="1 2">GB1</strain>
    </source>
</reference>
<organism evidence="1 2">
    <name type="scientific">Hepatospora eriocheir</name>
    <dbReference type="NCBI Taxonomy" id="1081669"/>
    <lineage>
        <taxon>Eukaryota</taxon>
        <taxon>Fungi</taxon>
        <taxon>Fungi incertae sedis</taxon>
        <taxon>Microsporidia</taxon>
        <taxon>Hepatosporidae</taxon>
        <taxon>Hepatospora</taxon>
    </lineage>
</organism>
<dbReference type="EMBL" id="LVKB01000027">
    <property type="protein sequence ID" value="ORD97340.1"/>
    <property type="molecule type" value="Genomic_DNA"/>
</dbReference>
<evidence type="ECO:0000313" key="1">
    <source>
        <dbReference type="EMBL" id="ORD97340.1"/>
    </source>
</evidence>
<proteinExistence type="predicted"/>
<comment type="caution">
    <text evidence="1">The sequence shown here is derived from an EMBL/GenBank/DDBJ whole genome shotgun (WGS) entry which is preliminary data.</text>
</comment>
<dbReference type="VEuPathDB" id="MicrosporidiaDB:A0H76_964"/>
<protein>
    <submittedName>
        <fullName evidence="1">Uncharacterized protein</fullName>
    </submittedName>
</protein>
<dbReference type="AlphaFoldDB" id="A0A1X0QC18"/>
<evidence type="ECO:0000313" key="2">
    <source>
        <dbReference type="Proteomes" id="UP000192356"/>
    </source>
</evidence>
<dbReference type="VEuPathDB" id="MicrosporidiaDB:A0H76_965"/>
<gene>
    <name evidence="1" type="ORF">HERIO_797</name>
</gene>
<accession>A0A1X0QC18</accession>
<keyword evidence="2" id="KW-1185">Reference proteome</keyword>
<dbReference type="VEuPathDB" id="MicrosporidiaDB:HERIO_797"/>